<proteinExistence type="predicted"/>
<dbReference type="KEGG" id="kal:KALB_8576"/>
<dbReference type="SUPFAM" id="SSF56784">
    <property type="entry name" value="HAD-like"/>
    <property type="match status" value="1"/>
</dbReference>
<dbReference type="PANTHER" id="PTHR43611">
    <property type="entry name" value="ALPHA-D-GLUCOSE 1-PHOSPHATE PHOSPHATASE"/>
    <property type="match status" value="1"/>
</dbReference>
<dbReference type="NCBIfam" id="TIGR01509">
    <property type="entry name" value="HAD-SF-IA-v3"/>
    <property type="match status" value="1"/>
</dbReference>
<keyword evidence="2" id="KW-1185">Reference proteome</keyword>
<dbReference type="InterPro" id="IPR036412">
    <property type="entry name" value="HAD-like_sf"/>
</dbReference>
<evidence type="ECO:0000313" key="2">
    <source>
        <dbReference type="Proteomes" id="UP000019225"/>
    </source>
</evidence>
<dbReference type="PRINTS" id="PR00413">
    <property type="entry name" value="HADHALOGNASE"/>
</dbReference>
<dbReference type="eggNOG" id="COG1011">
    <property type="taxonomic scope" value="Bacteria"/>
</dbReference>
<dbReference type="Pfam" id="PF00702">
    <property type="entry name" value="Hydrolase"/>
    <property type="match status" value="1"/>
</dbReference>
<dbReference type="AlphaFoldDB" id="W5WM34"/>
<reference evidence="1 2" key="1">
    <citation type="journal article" date="2014" name="BMC Genomics">
        <title>Complete genome sequence of producer of the glycopeptide antibiotic Aculeximycin Kutzneria albida DSM 43870T, a representative of minor genus of Pseudonocardiaceae.</title>
        <authorList>
            <person name="Rebets Y."/>
            <person name="Tokovenko B."/>
            <person name="Lushchyk I."/>
            <person name="Ruckert C."/>
            <person name="Zaburannyi N."/>
            <person name="Bechthold A."/>
            <person name="Kalinowski J."/>
            <person name="Luzhetskyy A."/>
        </authorList>
    </citation>
    <scope>NUCLEOTIDE SEQUENCE [LARGE SCALE GENOMIC DNA]</scope>
    <source>
        <strain evidence="1">DSM 43870</strain>
    </source>
</reference>
<name>W5WM34_9PSEU</name>
<dbReference type="PANTHER" id="PTHR43611:SF3">
    <property type="entry name" value="FLAVIN MONONUCLEOTIDE HYDROLASE 1, CHLOROPLATIC"/>
    <property type="match status" value="1"/>
</dbReference>
<protein>
    <submittedName>
        <fullName evidence="1">Uncharacterized protein</fullName>
    </submittedName>
</protein>
<organism evidence="1 2">
    <name type="scientific">Kutzneria albida DSM 43870</name>
    <dbReference type="NCBI Taxonomy" id="1449976"/>
    <lineage>
        <taxon>Bacteria</taxon>
        <taxon>Bacillati</taxon>
        <taxon>Actinomycetota</taxon>
        <taxon>Actinomycetes</taxon>
        <taxon>Pseudonocardiales</taxon>
        <taxon>Pseudonocardiaceae</taxon>
        <taxon>Kutzneria</taxon>
    </lineage>
</organism>
<evidence type="ECO:0000313" key="1">
    <source>
        <dbReference type="EMBL" id="AHI01933.1"/>
    </source>
</evidence>
<gene>
    <name evidence="1" type="ORF">KALB_8576</name>
</gene>
<dbReference type="CDD" id="cd02603">
    <property type="entry name" value="HAD_sEH-N_like"/>
    <property type="match status" value="1"/>
</dbReference>
<dbReference type="Proteomes" id="UP000019225">
    <property type="component" value="Chromosome"/>
</dbReference>
<sequence length="222" mass="24189">MSELASEPESTGPARSAAPSASEVRRLSWLVFDYGEVISRRTQAVPLLAERMGAPVEEFEPAYWPARDQYDRGGSDLDYWNAVGAPLGIQVDQALSDELTKIDIEGWLPTDEGTLRLLADLSAAGAQLALLSNAPVSFARVAEHQPWTEHFQHLVFSGDLAVAKPDAEIWAALVRRLGTTPGECLFLDDRQVNIDGARRAGLRAQLWPGAEAVRPLLAEFGV</sequence>
<dbReference type="EMBL" id="CP007155">
    <property type="protein sequence ID" value="AHI01933.1"/>
    <property type="molecule type" value="Genomic_DNA"/>
</dbReference>
<accession>W5WM34</accession>
<dbReference type="InterPro" id="IPR006439">
    <property type="entry name" value="HAD-SF_hydro_IA"/>
</dbReference>
<dbReference type="HOGENOM" id="CLU_045011_9_3_11"/>
<dbReference type="InterPro" id="IPR023214">
    <property type="entry name" value="HAD_sf"/>
</dbReference>
<dbReference type="Gene3D" id="3.40.50.1000">
    <property type="entry name" value="HAD superfamily/HAD-like"/>
    <property type="match status" value="1"/>
</dbReference>
<dbReference type="STRING" id="1449976.KALB_8576"/>